<dbReference type="PANTHER" id="PTHR24404">
    <property type="entry name" value="ZINC FINGER PROTEIN"/>
    <property type="match status" value="1"/>
</dbReference>
<dbReference type="WBParaSite" id="EN70_10889">
    <property type="protein sequence ID" value="EN70_10889"/>
    <property type="gene ID" value="EN70_10889"/>
</dbReference>
<dbReference type="GO" id="GO:0005634">
    <property type="term" value="C:nucleus"/>
    <property type="evidence" value="ECO:0007669"/>
    <property type="project" value="UniProtKB-SubCell"/>
</dbReference>
<keyword evidence="3" id="KW-0677">Repeat</keyword>
<comment type="subcellular location">
    <subcellularLocation>
        <location evidence="1">Nucleus</location>
    </subcellularLocation>
</comment>
<dbReference type="STRING" id="7209.A0A1I7V886"/>
<dbReference type="GO" id="GO:0008270">
    <property type="term" value="F:zinc ion binding"/>
    <property type="evidence" value="ECO:0007669"/>
    <property type="project" value="UniProtKB-KW"/>
</dbReference>
<feature type="domain" description="C2H2-type" evidence="9">
    <location>
        <begin position="190"/>
        <end position="217"/>
    </location>
</feature>
<evidence type="ECO:0000256" key="6">
    <source>
        <dbReference type="ARBA" id="ARBA00023125"/>
    </source>
</evidence>
<keyword evidence="10" id="KW-1185">Reference proteome</keyword>
<accession>A0A1I7V886</accession>
<evidence type="ECO:0000256" key="7">
    <source>
        <dbReference type="ARBA" id="ARBA00023242"/>
    </source>
</evidence>
<dbReference type="AlphaFoldDB" id="A0A1I7V886"/>
<dbReference type="PROSITE" id="PS00028">
    <property type="entry name" value="ZINC_FINGER_C2H2_1"/>
    <property type="match status" value="2"/>
</dbReference>
<keyword evidence="5" id="KW-0862">Zinc</keyword>
<dbReference type="GO" id="GO:0006357">
    <property type="term" value="P:regulation of transcription by RNA polymerase II"/>
    <property type="evidence" value="ECO:0007669"/>
    <property type="project" value="TreeGrafter"/>
</dbReference>
<evidence type="ECO:0000256" key="5">
    <source>
        <dbReference type="ARBA" id="ARBA00022833"/>
    </source>
</evidence>
<reference evidence="10" key="1">
    <citation type="submission" date="2012-04" db="EMBL/GenBank/DDBJ databases">
        <title>The Genome Sequence of Loa loa.</title>
        <authorList>
            <consortium name="The Broad Institute Genome Sequencing Platform"/>
            <consortium name="Broad Institute Genome Sequencing Center for Infectious Disease"/>
            <person name="Nutman T.B."/>
            <person name="Fink D.L."/>
            <person name="Russ C."/>
            <person name="Young S."/>
            <person name="Zeng Q."/>
            <person name="Gargeya S."/>
            <person name="Alvarado L."/>
            <person name="Berlin A."/>
            <person name="Chapman S.B."/>
            <person name="Chen Z."/>
            <person name="Freedman E."/>
            <person name="Gellesch M."/>
            <person name="Goldberg J."/>
            <person name="Griggs A."/>
            <person name="Gujja S."/>
            <person name="Heilman E.R."/>
            <person name="Heiman D."/>
            <person name="Howarth C."/>
            <person name="Mehta T."/>
            <person name="Neiman D."/>
            <person name="Pearson M."/>
            <person name="Roberts A."/>
            <person name="Saif S."/>
            <person name="Shea T."/>
            <person name="Shenoy N."/>
            <person name="Sisk P."/>
            <person name="Stolte C."/>
            <person name="Sykes S."/>
            <person name="White J."/>
            <person name="Yandava C."/>
            <person name="Haas B."/>
            <person name="Henn M.R."/>
            <person name="Nusbaum C."/>
            <person name="Birren B."/>
        </authorList>
    </citation>
    <scope>NUCLEOTIDE SEQUENCE [LARGE SCALE GENOMIC DNA]</scope>
</reference>
<dbReference type="eggNOG" id="KOG1721">
    <property type="taxonomic scope" value="Eukaryota"/>
</dbReference>
<dbReference type="InterPro" id="IPR036236">
    <property type="entry name" value="Znf_C2H2_sf"/>
</dbReference>
<dbReference type="InterPro" id="IPR013087">
    <property type="entry name" value="Znf_C2H2_type"/>
</dbReference>
<evidence type="ECO:0000256" key="4">
    <source>
        <dbReference type="ARBA" id="ARBA00022771"/>
    </source>
</evidence>
<dbReference type="SMART" id="SM00355">
    <property type="entry name" value="ZnF_C2H2"/>
    <property type="match status" value="2"/>
</dbReference>
<sequence>MRYFADSDYVIAEIMDPMQTVGKTIQDVRTLTDAIRTKMFDAFAKINNGAAEEFRNRQEQIKNHFLAVARGVGARAALRFLAAAPFLARAPGAHGALPVAPDVAEDLRGETNPLSGLPLLLRHHLGGINPKKIWLKNHQHEISSTQTIKREHPEHAIHIDEKRFKSEISKEDFVAPSSSHMKIHSGRRSFSCSECAANFTTSGNLRRHMMIHTGKKPFFCSECTANFTRSDNLDGHMIIHSCKRPLSGIHNEFHPGRVSEWTYGDSCR</sequence>
<keyword evidence="7" id="KW-0539">Nucleus</keyword>
<reference evidence="11" key="2">
    <citation type="submission" date="2016-11" db="UniProtKB">
        <authorList>
            <consortium name="WormBaseParasite"/>
        </authorList>
    </citation>
    <scope>IDENTIFICATION</scope>
</reference>
<evidence type="ECO:0000256" key="2">
    <source>
        <dbReference type="ARBA" id="ARBA00022723"/>
    </source>
</evidence>
<dbReference type="GO" id="GO:0000978">
    <property type="term" value="F:RNA polymerase II cis-regulatory region sequence-specific DNA binding"/>
    <property type="evidence" value="ECO:0007669"/>
    <property type="project" value="TreeGrafter"/>
</dbReference>
<dbReference type="GO" id="GO:0003700">
    <property type="term" value="F:DNA-binding transcription factor activity"/>
    <property type="evidence" value="ECO:0007669"/>
    <property type="project" value="TreeGrafter"/>
</dbReference>
<evidence type="ECO:0000313" key="10">
    <source>
        <dbReference type="Proteomes" id="UP000095285"/>
    </source>
</evidence>
<evidence type="ECO:0000256" key="1">
    <source>
        <dbReference type="ARBA" id="ARBA00004123"/>
    </source>
</evidence>
<dbReference type="PANTHER" id="PTHR24404:SF114">
    <property type="entry name" value="KLUMPFUSS, ISOFORM B-RELATED"/>
    <property type="match status" value="1"/>
</dbReference>
<evidence type="ECO:0000259" key="9">
    <source>
        <dbReference type="PROSITE" id="PS50157"/>
    </source>
</evidence>
<name>A0A1I7V886_LOALO</name>
<dbReference type="Gene3D" id="3.30.160.60">
    <property type="entry name" value="Classic Zinc Finger"/>
    <property type="match status" value="2"/>
</dbReference>
<keyword evidence="4 8" id="KW-0863">Zinc-finger</keyword>
<dbReference type="Pfam" id="PF00096">
    <property type="entry name" value="zf-C2H2"/>
    <property type="match status" value="2"/>
</dbReference>
<dbReference type="SUPFAM" id="SSF57667">
    <property type="entry name" value="beta-beta-alpha zinc fingers"/>
    <property type="match status" value="1"/>
</dbReference>
<protein>
    <submittedName>
        <fullName evidence="11">Zinc finger protein</fullName>
    </submittedName>
</protein>
<feature type="domain" description="C2H2-type" evidence="9">
    <location>
        <begin position="218"/>
        <end position="245"/>
    </location>
</feature>
<evidence type="ECO:0000313" key="11">
    <source>
        <dbReference type="WBParaSite" id="EN70_10889"/>
    </source>
</evidence>
<dbReference type="FunFam" id="3.30.160.60:FF:000264">
    <property type="entry name" value="Zinc finger protein 236"/>
    <property type="match status" value="1"/>
</dbReference>
<evidence type="ECO:0000256" key="8">
    <source>
        <dbReference type="PROSITE-ProRule" id="PRU00042"/>
    </source>
</evidence>
<dbReference type="Proteomes" id="UP000095285">
    <property type="component" value="Unassembled WGS sequence"/>
</dbReference>
<keyword evidence="6" id="KW-0238">DNA-binding</keyword>
<dbReference type="FunFam" id="3.30.160.60:FF:000100">
    <property type="entry name" value="Zinc finger 45-like"/>
    <property type="match status" value="1"/>
</dbReference>
<keyword evidence="2" id="KW-0479">Metal-binding</keyword>
<evidence type="ECO:0000256" key="3">
    <source>
        <dbReference type="ARBA" id="ARBA00022737"/>
    </source>
</evidence>
<organism evidence="10 11">
    <name type="scientific">Loa loa</name>
    <name type="common">Eye worm</name>
    <name type="synonym">Filaria loa</name>
    <dbReference type="NCBI Taxonomy" id="7209"/>
    <lineage>
        <taxon>Eukaryota</taxon>
        <taxon>Metazoa</taxon>
        <taxon>Ecdysozoa</taxon>
        <taxon>Nematoda</taxon>
        <taxon>Chromadorea</taxon>
        <taxon>Rhabditida</taxon>
        <taxon>Spirurina</taxon>
        <taxon>Spiruromorpha</taxon>
        <taxon>Filarioidea</taxon>
        <taxon>Onchocercidae</taxon>
        <taxon>Loa</taxon>
    </lineage>
</organism>
<proteinExistence type="predicted"/>
<dbReference type="PROSITE" id="PS50157">
    <property type="entry name" value="ZINC_FINGER_C2H2_2"/>
    <property type="match status" value="2"/>
</dbReference>
<dbReference type="InterPro" id="IPR050589">
    <property type="entry name" value="Ikaros_C2H2-ZF"/>
</dbReference>